<evidence type="ECO:0000313" key="3">
    <source>
        <dbReference type="Proteomes" id="UP000297720"/>
    </source>
</evidence>
<dbReference type="EMBL" id="QORL01000031">
    <property type="protein sequence ID" value="TFF73863.1"/>
    <property type="molecule type" value="Genomic_DNA"/>
</dbReference>
<name>A0A5F0K8J5_9GAMM</name>
<gene>
    <name evidence="1" type="ORF">DRM93_14300</name>
    <name evidence="2" type="ORF">DRM94_14300</name>
</gene>
<dbReference type="OrthoDB" id="6388191at2"/>
<sequence>MNISDYNFVDFSDAFEDSGIRKRLLTQMGLFQPYGHSSPNFSFDINLGNDQNNADPVMRHGSEWDYTVRSLAKLQNMELPHWAFQDAVRPAMWQGKRRPGSAEQMTAEDVIADLGMNQRLKQGRIQEKYFADCLFHNNVNAKFTQEEQVDNQVIVGKNQQVMNIDLGDATSDPDTFVMKVQRTIKKELGDRADFLTKIVCFASPDYFDAFRSHPKVREVILNGGVDGAVVEHVMGSYAEIAAAYQMFVYGGVLFICDDYADHGIVNNTAYYVPVLGAQSKVYTKHYGPAARQFELANAGPQEVFSYIVRDKYNMVDTCTEFSMLPINLMPNAVVKSTNA</sequence>
<protein>
    <recommendedName>
        <fullName evidence="5">Major capsid protein</fullName>
    </recommendedName>
</protein>
<evidence type="ECO:0000313" key="1">
    <source>
        <dbReference type="EMBL" id="TFF73863.1"/>
    </source>
</evidence>
<evidence type="ECO:0000313" key="4">
    <source>
        <dbReference type="Proteomes" id="UP000297914"/>
    </source>
</evidence>
<dbReference type="InterPro" id="IPR005564">
    <property type="entry name" value="Major_capsid_GpE"/>
</dbReference>
<dbReference type="RefSeq" id="WP_134696288.1">
    <property type="nucleotide sequence ID" value="NZ_QORJ01000028.1"/>
</dbReference>
<dbReference type="Proteomes" id="UP000297914">
    <property type="component" value="Unassembled WGS sequence"/>
</dbReference>
<evidence type="ECO:0008006" key="5">
    <source>
        <dbReference type="Google" id="ProtNLM"/>
    </source>
</evidence>
<comment type="caution">
    <text evidence="2">The sequence shown here is derived from an EMBL/GenBank/DDBJ whole genome shotgun (WGS) entry which is preliminary data.</text>
</comment>
<accession>A0A5F0K8J5</accession>
<dbReference type="Pfam" id="PF03864">
    <property type="entry name" value="Phage_cap_E"/>
    <property type="match status" value="1"/>
</dbReference>
<keyword evidence="3" id="KW-1185">Reference proteome</keyword>
<organism evidence="2 4">
    <name type="scientific">Aeromonas taiwanensis</name>
    <dbReference type="NCBI Taxonomy" id="633417"/>
    <lineage>
        <taxon>Bacteria</taxon>
        <taxon>Pseudomonadati</taxon>
        <taxon>Pseudomonadota</taxon>
        <taxon>Gammaproteobacteria</taxon>
        <taxon>Aeromonadales</taxon>
        <taxon>Aeromonadaceae</taxon>
        <taxon>Aeromonas</taxon>
    </lineage>
</organism>
<reference evidence="2 4" key="1">
    <citation type="submission" date="2018-06" db="EMBL/GenBank/DDBJ databases">
        <title>Occurrence of a novel blaKPC-2- and qnrS2- harbouring IncP6 plasmid from Aeromonas taiwanensis isolates recovered from the river sediments.</title>
        <authorList>
            <person name="Zheng B."/>
            <person name="Yu X."/>
            <person name="Xiao Y."/>
        </authorList>
    </citation>
    <scope>NUCLEOTIDE SEQUENCE [LARGE SCALE GENOMIC DNA]</scope>
    <source>
        <strain evidence="1 3">1713</strain>
        <strain evidence="2 4">198</strain>
    </source>
</reference>
<evidence type="ECO:0000313" key="2">
    <source>
        <dbReference type="EMBL" id="TFF78019.1"/>
    </source>
</evidence>
<dbReference type="EMBL" id="QORK01000031">
    <property type="protein sequence ID" value="TFF78019.1"/>
    <property type="molecule type" value="Genomic_DNA"/>
</dbReference>
<proteinExistence type="predicted"/>
<dbReference type="AlphaFoldDB" id="A0A5F0K8J5"/>
<dbReference type="Proteomes" id="UP000297720">
    <property type="component" value="Unassembled WGS sequence"/>
</dbReference>